<dbReference type="AlphaFoldDB" id="A0A329QYY5"/>
<organism evidence="1 2">
    <name type="scientific">Phytoactinopolyspora halophila</name>
    <dbReference type="NCBI Taxonomy" id="1981511"/>
    <lineage>
        <taxon>Bacteria</taxon>
        <taxon>Bacillati</taxon>
        <taxon>Actinomycetota</taxon>
        <taxon>Actinomycetes</taxon>
        <taxon>Jiangellales</taxon>
        <taxon>Jiangellaceae</taxon>
        <taxon>Phytoactinopolyspora</taxon>
    </lineage>
</organism>
<comment type="caution">
    <text evidence="1">The sequence shown here is derived from an EMBL/GenBank/DDBJ whole genome shotgun (WGS) entry which is preliminary data.</text>
</comment>
<proteinExistence type="predicted"/>
<dbReference type="EMBL" id="QMIG01000003">
    <property type="protein sequence ID" value="RAW17634.1"/>
    <property type="molecule type" value="Genomic_DNA"/>
</dbReference>
<gene>
    <name evidence="1" type="ORF">DPM12_06545</name>
</gene>
<accession>A0A329QYY5</accession>
<evidence type="ECO:0008006" key="3">
    <source>
        <dbReference type="Google" id="ProtNLM"/>
    </source>
</evidence>
<name>A0A329QYY5_9ACTN</name>
<dbReference type="RefSeq" id="WP_112257452.1">
    <property type="nucleotide sequence ID" value="NZ_QMIG01000003.1"/>
</dbReference>
<dbReference type="Proteomes" id="UP000250462">
    <property type="component" value="Unassembled WGS sequence"/>
</dbReference>
<sequence length="223" mass="25205">MTPPAGPGQATVLKSHYARVGTGPVAFLDETYHVERDGRRRFYVMAAVVVLHDDRDPLRNELDNLVPDGWWHTTDELRTNEGREHARSLLQTFRIPDEACVVVDKISVAEDDKDGMQARGAVLGKLLDAVHSAESGLHPRVNLAVIEEQREARKNNFDRSVRKRLITEKTISESMALVAVSPGSEHLLWLPDLVCSAYRQKMLLQHTDLFKEIEELTHVVQLQ</sequence>
<dbReference type="OrthoDB" id="4546241at2"/>
<evidence type="ECO:0000313" key="1">
    <source>
        <dbReference type="EMBL" id="RAW17634.1"/>
    </source>
</evidence>
<evidence type="ECO:0000313" key="2">
    <source>
        <dbReference type="Proteomes" id="UP000250462"/>
    </source>
</evidence>
<keyword evidence="2" id="KW-1185">Reference proteome</keyword>
<protein>
    <recommendedName>
        <fullName evidence="3">DUF3800 domain-containing protein</fullName>
    </recommendedName>
</protein>
<reference evidence="1 2" key="1">
    <citation type="submission" date="2018-06" db="EMBL/GenBank/DDBJ databases">
        <title>Phytoactinopolyspora halophila sp. nov., a novel halophilic actinomycete isolated from a saline soil in China.</title>
        <authorList>
            <person name="Tang S.-K."/>
        </authorList>
    </citation>
    <scope>NUCLEOTIDE SEQUENCE [LARGE SCALE GENOMIC DNA]</scope>
    <source>
        <strain evidence="1 2">YIM 96934</strain>
    </source>
</reference>